<dbReference type="EMBL" id="JAACJP010000021">
    <property type="protein sequence ID" value="KAF5378108.1"/>
    <property type="molecule type" value="Genomic_DNA"/>
</dbReference>
<feature type="domain" description="DUF5648" evidence="1">
    <location>
        <begin position="114"/>
        <end position="204"/>
    </location>
</feature>
<sequence>MEYETQSCLLTALAGCVIASTIPDGGGLHQRDVVDIEVADDVTDIDDVFKRDVVDVDNDVDVFERDIIEVELEKPLREVVVKEAGPGDVTPAVKLLPGSGAATTPSPPRALRFNTIAVFFLFNARNDDFFYTTSSSERNNAIRNLGYQNRGTTGFIFIDQRFGGRPLYRLYNRRRRQHFYTTSQSERSNAKRNGWNDEGITGYLFSS</sequence>
<dbReference type="InterPro" id="IPR043708">
    <property type="entry name" value="DUF5648"/>
</dbReference>
<dbReference type="Proteomes" id="UP000565441">
    <property type="component" value="Unassembled WGS sequence"/>
</dbReference>
<dbReference type="OrthoDB" id="9971254at2759"/>
<accession>A0A8H5H7A2</accession>
<organism evidence="2 3">
    <name type="scientific">Tricholomella constricta</name>
    <dbReference type="NCBI Taxonomy" id="117010"/>
    <lineage>
        <taxon>Eukaryota</taxon>
        <taxon>Fungi</taxon>
        <taxon>Dikarya</taxon>
        <taxon>Basidiomycota</taxon>
        <taxon>Agaricomycotina</taxon>
        <taxon>Agaricomycetes</taxon>
        <taxon>Agaricomycetidae</taxon>
        <taxon>Agaricales</taxon>
        <taxon>Tricholomatineae</taxon>
        <taxon>Lyophyllaceae</taxon>
        <taxon>Tricholomella</taxon>
    </lineage>
</organism>
<reference evidence="2 3" key="1">
    <citation type="journal article" date="2020" name="ISME J.">
        <title>Uncovering the hidden diversity of litter-decomposition mechanisms in mushroom-forming fungi.</title>
        <authorList>
            <person name="Floudas D."/>
            <person name="Bentzer J."/>
            <person name="Ahren D."/>
            <person name="Johansson T."/>
            <person name="Persson P."/>
            <person name="Tunlid A."/>
        </authorList>
    </citation>
    <scope>NUCLEOTIDE SEQUENCE [LARGE SCALE GENOMIC DNA]</scope>
    <source>
        <strain evidence="2 3">CBS 661.87</strain>
    </source>
</reference>
<keyword evidence="3" id="KW-1185">Reference proteome</keyword>
<name>A0A8H5H7A2_9AGAR</name>
<dbReference type="AlphaFoldDB" id="A0A8H5H7A2"/>
<evidence type="ECO:0000313" key="2">
    <source>
        <dbReference type="EMBL" id="KAF5378108.1"/>
    </source>
</evidence>
<evidence type="ECO:0000313" key="3">
    <source>
        <dbReference type="Proteomes" id="UP000565441"/>
    </source>
</evidence>
<comment type="caution">
    <text evidence="2">The sequence shown here is derived from an EMBL/GenBank/DDBJ whole genome shotgun (WGS) entry which is preliminary data.</text>
</comment>
<protein>
    <recommendedName>
        <fullName evidence="1">DUF5648 domain-containing protein</fullName>
    </recommendedName>
</protein>
<proteinExistence type="predicted"/>
<dbReference type="Pfam" id="PF18885">
    <property type="entry name" value="DUF5648"/>
    <property type="match status" value="1"/>
</dbReference>
<gene>
    <name evidence="2" type="ORF">D9615_007562</name>
</gene>
<evidence type="ECO:0000259" key="1">
    <source>
        <dbReference type="Pfam" id="PF18885"/>
    </source>
</evidence>